<name>A0A8T1M3F9_CLOSI</name>
<reference evidence="1 2" key="1">
    <citation type="journal article" date="2018" name="Biotechnol. Adv.">
        <title>Improved genomic resources and new bioinformatic workflow for the carcinogenic parasite Clonorchis sinensis: Biotechnological implications.</title>
        <authorList>
            <person name="Wang D."/>
            <person name="Korhonen P.K."/>
            <person name="Gasser R.B."/>
            <person name="Young N.D."/>
        </authorList>
    </citation>
    <scope>NUCLEOTIDE SEQUENCE [LARGE SCALE GENOMIC DNA]</scope>
    <source>
        <strain evidence="1">Cs-k2</strain>
    </source>
</reference>
<accession>A0A8T1M3F9</accession>
<evidence type="ECO:0000313" key="2">
    <source>
        <dbReference type="Proteomes" id="UP000286415"/>
    </source>
</evidence>
<gene>
    <name evidence="1" type="ORF">CSKR_202781</name>
</gene>
<dbReference type="AlphaFoldDB" id="A0A8T1M3F9"/>
<comment type="caution">
    <text evidence="1">The sequence shown here is derived from an EMBL/GenBank/DDBJ whole genome shotgun (WGS) entry which is preliminary data.</text>
</comment>
<evidence type="ECO:0000313" key="1">
    <source>
        <dbReference type="EMBL" id="KAG5443355.1"/>
    </source>
</evidence>
<keyword evidence="2" id="KW-1185">Reference proteome</keyword>
<sequence length="70" mass="7852">MSVVTYETGSQISLWHCTSRPYGSIVHVSMLCLSDFRTQATCELPMTETPLAPAHVNRELPGYLIYFGLM</sequence>
<protein>
    <submittedName>
        <fullName evidence="1">Uncharacterized protein</fullName>
    </submittedName>
</protein>
<dbReference type="EMBL" id="NIRI02000056">
    <property type="protein sequence ID" value="KAG5443355.1"/>
    <property type="molecule type" value="Genomic_DNA"/>
</dbReference>
<organism evidence="1 2">
    <name type="scientific">Clonorchis sinensis</name>
    <name type="common">Chinese liver fluke</name>
    <dbReference type="NCBI Taxonomy" id="79923"/>
    <lineage>
        <taxon>Eukaryota</taxon>
        <taxon>Metazoa</taxon>
        <taxon>Spiralia</taxon>
        <taxon>Lophotrochozoa</taxon>
        <taxon>Platyhelminthes</taxon>
        <taxon>Trematoda</taxon>
        <taxon>Digenea</taxon>
        <taxon>Opisthorchiida</taxon>
        <taxon>Opisthorchiata</taxon>
        <taxon>Opisthorchiidae</taxon>
        <taxon>Clonorchis</taxon>
    </lineage>
</organism>
<proteinExistence type="predicted"/>
<reference evidence="1 2" key="2">
    <citation type="journal article" date="2021" name="Genomics">
        <title>High-quality reference genome for Clonorchis sinensis.</title>
        <authorList>
            <person name="Young N.D."/>
            <person name="Stroehlein A.J."/>
            <person name="Kinkar L."/>
            <person name="Wang T."/>
            <person name="Sohn W.M."/>
            <person name="Chang B.C.H."/>
            <person name="Kaur P."/>
            <person name="Weisz D."/>
            <person name="Dudchenko O."/>
            <person name="Aiden E.L."/>
            <person name="Korhonen P.K."/>
            <person name="Gasser R.B."/>
        </authorList>
    </citation>
    <scope>NUCLEOTIDE SEQUENCE [LARGE SCALE GENOMIC DNA]</scope>
    <source>
        <strain evidence="1">Cs-k2</strain>
    </source>
</reference>
<dbReference type="Proteomes" id="UP000286415">
    <property type="component" value="Unassembled WGS sequence"/>
</dbReference>